<name>A0A7V4U4W2_CALAY</name>
<gene>
    <name evidence="2" type="ORF">ENK44_17195</name>
</gene>
<accession>A0A7V4U4W2</accession>
<reference evidence="2" key="1">
    <citation type="journal article" date="2020" name="mSystems">
        <title>Genome- and Community-Level Interaction Insights into Carbon Utilization and Element Cycling Functions of Hydrothermarchaeota in Hydrothermal Sediment.</title>
        <authorList>
            <person name="Zhou Z."/>
            <person name="Liu Y."/>
            <person name="Xu W."/>
            <person name="Pan J."/>
            <person name="Luo Z.H."/>
            <person name="Li M."/>
        </authorList>
    </citation>
    <scope>NUCLEOTIDE SEQUENCE [LARGE SCALE GENOMIC DNA]</scope>
    <source>
        <strain evidence="2">HyVt-577</strain>
    </source>
</reference>
<organism evidence="2">
    <name type="scientific">Caldithrix abyssi</name>
    <dbReference type="NCBI Taxonomy" id="187145"/>
    <lineage>
        <taxon>Bacteria</taxon>
        <taxon>Pseudomonadati</taxon>
        <taxon>Calditrichota</taxon>
        <taxon>Calditrichia</taxon>
        <taxon>Calditrichales</taxon>
        <taxon>Calditrichaceae</taxon>
        <taxon>Caldithrix</taxon>
    </lineage>
</organism>
<evidence type="ECO:0000313" key="2">
    <source>
        <dbReference type="EMBL" id="HGY57447.1"/>
    </source>
</evidence>
<dbReference type="InterPro" id="IPR010583">
    <property type="entry name" value="MipA"/>
</dbReference>
<proteinExistence type="predicted"/>
<dbReference type="EMBL" id="DRQG01000161">
    <property type="protein sequence ID" value="HGY57447.1"/>
    <property type="molecule type" value="Genomic_DNA"/>
</dbReference>
<dbReference type="Pfam" id="PF06629">
    <property type="entry name" value="MipA"/>
    <property type="match status" value="1"/>
</dbReference>
<dbReference type="Proteomes" id="UP000885779">
    <property type="component" value="Unassembled WGS sequence"/>
</dbReference>
<dbReference type="AlphaFoldDB" id="A0A7V4U4W2"/>
<evidence type="ECO:0000256" key="1">
    <source>
        <dbReference type="SAM" id="SignalP"/>
    </source>
</evidence>
<feature type="chain" id="PRO_5031053369" evidence="1">
    <location>
        <begin position="22"/>
        <end position="432"/>
    </location>
</feature>
<sequence length="432" mass="50255">MFLRKMLFVLILSAFVSILFAQETAENEYIEQDWAIGALLRYATIPFATGDRTVASFVPMMFFEGERFFLRGIEGGYAFYKADNWKLSAMGRMRFFDFPKEYQNLLMADNVLWGLQFHYEPLPLSYMEVEALSDLEGHFLTNLRAGFLKHSGLFHIETYLQAQMKTAAFNNYYYGLTITDVGPGIEWSAGVLTYYHLLSNLYLFGTAKLTFLDKNVRSSELVNRDFNFETFVGFGFANDRSYVDKRVIKTKAFIQFAHGWATPSSLADIIHFRAKKDTTNNKLTTLFYGHPLTDNLFGFPLDFYLMTGLGYHWPVNQAYALEAVVAIKAFYTFSWPIRWRLGATEGMSYVNRIPYVERAEMRRKNYRPSNLMNYLNFSLDFNIGDIFGGKQLKRLWLGYTIHHRSSIFESAQQFGRIKGGSNFQQFHFLWNF</sequence>
<keyword evidence="1" id="KW-0732">Signal</keyword>
<feature type="signal peptide" evidence="1">
    <location>
        <begin position="1"/>
        <end position="21"/>
    </location>
</feature>
<comment type="caution">
    <text evidence="2">The sequence shown here is derived from an EMBL/GenBank/DDBJ whole genome shotgun (WGS) entry which is preliminary data.</text>
</comment>
<protein>
    <submittedName>
        <fullName evidence="2">MipA/OmpV family protein</fullName>
    </submittedName>
</protein>